<feature type="site" description="Involved in the stabilization of negative charge on the oxyanion by the formation of the oxyanion hole" evidence="7">
    <location>
        <position position="203"/>
    </location>
</feature>
<dbReference type="HAMAP" id="MF_01106">
    <property type="entry name" value="ArgJ"/>
    <property type="match status" value="1"/>
</dbReference>
<evidence type="ECO:0000313" key="9">
    <source>
        <dbReference type="EMBL" id="CEM49261.1"/>
    </source>
</evidence>
<sequence>MRTSFLTCGLLFYLHAAWGFRLVRQERPGRPGNRATILSSTQATHNEAVRSRFYEALESIELPEGVRVGVRRGLKFVPAVFQNQEGGGAGKDCEMNMSMLLLDSPSPSFAAVFTRNAVCGHPVTIGKERLRESEKIRAVVVNNKVSNVGNRDGLGNSERLCEVLAEALPPAECEEERASPLDGPSPCLQPPAEADEIIPCSTGVIGWELPIDEMVDAVPSLVESLSPSAQPPPKFSDFAKGIMTSDNYPKAASREVDVGGGEKVLLCGAAKGAGMIEPNMATMLAFVVTDANLEREEMQTMLQKACDASFNCASVDSDQSTSDSLIFLSSRKKKIPGAGREQVVVAVAKALKEICVELAGHVVRNGEGVQHVIEVNVEGCRDDEQARTVGKAVVNSPLFKAAVAGNDPNIGRLASAIGSAVGKMCASKESDGEKADAAARAELEKMSIRIGDVSQFALLH</sequence>
<feature type="binding site" evidence="7">
    <location>
        <position position="271"/>
    </location>
    <ligand>
        <name>substrate</name>
    </ligand>
</feature>
<organism evidence="9">
    <name type="scientific">Chromera velia CCMP2878</name>
    <dbReference type="NCBI Taxonomy" id="1169474"/>
    <lineage>
        <taxon>Eukaryota</taxon>
        <taxon>Sar</taxon>
        <taxon>Alveolata</taxon>
        <taxon>Colpodellida</taxon>
        <taxon>Chromeraceae</taxon>
        <taxon>Chromera</taxon>
    </lineage>
</organism>
<dbReference type="Gene3D" id="3.60.70.12">
    <property type="entry name" value="L-amino peptidase D-ALA esterase/amidase"/>
    <property type="match status" value="1"/>
</dbReference>
<dbReference type="GO" id="GO:0004042">
    <property type="term" value="F:L-glutamate N-acetyltransferase activity"/>
    <property type="evidence" value="ECO:0007669"/>
    <property type="project" value="UniProtKB-UniRule"/>
</dbReference>
<keyword evidence="3 7" id="KW-0808">Transferase</keyword>
<dbReference type="EC" id="2.3.1.35" evidence="7"/>
<dbReference type="InterPro" id="IPR042195">
    <property type="entry name" value="ArgJ_beta_C"/>
</dbReference>
<comment type="catalytic activity">
    <reaction evidence="7">
        <text>N(2)-acetyl-L-ornithine + L-glutamate = N-acetyl-L-glutamate + L-ornithine</text>
        <dbReference type="Rhea" id="RHEA:15349"/>
        <dbReference type="ChEBI" id="CHEBI:29985"/>
        <dbReference type="ChEBI" id="CHEBI:44337"/>
        <dbReference type="ChEBI" id="CHEBI:46911"/>
        <dbReference type="ChEBI" id="CHEBI:57805"/>
        <dbReference type="EC" id="2.3.1.35"/>
    </reaction>
</comment>
<dbReference type="GO" id="GO:0006592">
    <property type="term" value="P:ornithine biosynthetic process"/>
    <property type="evidence" value="ECO:0007669"/>
    <property type="project" value="TreeGrafter"/>
</dbReference>
<dbReference type="SUPFAM" id="SSF56266">
    <property type="entry name" value="DmpA/ArgJ-like"/>
    <property type="match status" value="1"/>
</dbReference>
<evidence type="ECO:0000256" key="4">
    <source>
        <dbReference type="ARBA" id="ARBA00022813"/>
    </source>
</evidence>
<comment type="caution">
    <text evidence="7">Lacks conserved residue(s) required for the propagation of feature annotation.</text>
</comment>
<evidence type="ECO:0000256" key="6">
    <source>
        <dbReference type="ARBA" id="ARBA00023315"/>
    </source>
</evidence>
<dbReference type="GO" id="GO:0004358">
    <property type="term" value="F:L-glutamate N-acetyltransferase activity, acting on acetyl-L-ornithine as donor"/>
    <property type="evidence" value="ECO:0007669"/>
    <property type="project" value="UniProtKB-UniRule"/>
</dbReference>
<dbReference type="EC" id="2.3.1.1" evidence="7"/>
<dbReference type="GO" id="GO:0005759">
    <property type="term" value="C:mitochondrial matrix"/>
    <property type="evidence" value="ECO:0007669"/>
    <property type="project" value="UniProtKB-SubCell"/>
</dbReference>
<feature type="signal peptide" evidence="8">
    <location>
        <begin position="1"/>
        <end position="19"/>
    </location>
</feature>
<comment type="similarity">
    <text evidence="1 7">Belongs to the ArgJ family.</text>
</comment>
<feature type="active site" description="Nucleophile" evidence="7">
    <location>
        <position position="282"/>
    </location>
</feature>
<feature type="binding site" evidence="7">
    <location>
        <position position="367"/>
    </location>
    <ligand>
        <name>substrate</name>
    </ligand>
</feature>
<keyword evidence="2 7" id="KW-0055">Arginine biosynthesis</keyword>
<feature type="binding site" evidence="7">
    <location>
        <position position="244"/>
    </location>
    <ligand>
        <name>substrate</name>
    </ligand>
</feature>
<evidence type="ECO:0000256" key="3">
    <source>
        <dbReference type="ARBA" id="ARBA00022679"/>
    </source>
</evidence>
<comment type="subunit">
    <text evidence="7">Heterodimer of an alpha and a beta chain.</text>
</comment>
<dbReference type="EMBL" id="CDMZ01004277">
    <property type="protein sequence ID" value="CEM49261.1"/>
    <property type="molecule type" value="Genomic_DNA"/>
</dbReference>
<evidence type="ECO:0000256" key="2">
    <source>
        <dbReference type="ARBA" id="ARBA00022571"/>
    </source>
</evidence>
<feature type="binding site" evidence="7">
    <location>
        <position position="282"/>
    </location>
    <ligand>
        <name>substrate</name>
    </ligand>
</feature>
<comment type="PTM">
    <text evidence="7">The alpha and beta chains are autoproteolytically processed from a single precursor protein within the mitochondrion.</text>
</comment>
<proteinExistence type="inferred from homology"/>
<evidence type="ECO:0000256" key="8">
    <source>
        <dbReference type="SAM" id="SignalP"/>
    </source>
</evidence>
<keyword evidence="5 7" id="KW-0511">Multifunctional enzyme</keyword>
<comment type="pathway">
    <text evidence="7">Amino-acid biosynthesis; L-arginine biosynthesis; L-ornithine and N-acetyl-L-glutamate from L-glutamate and N(2)-acetyl-L-ornithine (cyclic): step 1/1.</text>
</comment>
<evidence type="ECO:0000256" key="5">
    <source>
        <dbReference type="ARBA" id="ARBA00023268"/>
    </source>
</evidence>
<accession>A0A0G4HXN6</accession>
<gene>
    <name evidence="9" type="ORF">Cvel_33200</name>
</gene>
<protein>
    <recommendedName>
        <fullName evidence="7">Arginine biosynthesis bifunctional protein ArgJ, mitochondrial</fullName>
    </recommendedName>
    <domain>
        <recommendedName>
            <fullName evidence="7">Glutamate N-acetyltransferase</fullName>
            <shortName evidence="7">GAT</shortName>
            <ecNumber evidence="7">2.3.1.35</ecNumber>
        </recommendedName>
        <alternativeName>
            <fullName evidence="7">Ornithine acetyltransferase</fullName>
            <shortName evidence="7">OATase</shortName>
        </alternativeName>
        <alternativeName>
            <fullName evidence="7">Ornithine transacetylase</fullName>
        </alternativeName>
    </domain>
    <domain>
        <recommendedName>
            <fullName evidence="7">Amino-acid acetyltransferase</fullName>
            <ecNumber evidence="7">2.3.1.1</ecNumber>
        </recommendedName>
        <alternativeName>
            <fullName evidence="7">N-acetylglutamate synthase</fullName>
            <shortName evidence="7">AGS</shortName>
        </alternativeName>
    </domain>
    <component>
        <recommendedName>
            <fullName evidence="7">Arginine biosynthesis bifunctional protein ArgJ alpha chain</fullName>
        </recommendedName>
    </component>
    <component>
        <recommendedName>
            <fullName evidence="7">Arginine biosynthesis bifunctional protein ArgJ beta chain</fullName>
        </recommendedName>
    </component>
</protein>
<feature type="chain" id="PRO_5023426088" description="Arginine biosynthesis bifunctional protein ArgJ beta chain" evidence="7">
    <location>
        <begin position="282"/>
        <end position="460"/>
    </location>
</feature>
<name>A0A0G4HXN6_9ALVE</name>
<dbReference type="UniPathway" id="UPA00068">
    <property type="reaction ID" value="UER00106"/>
</dbReference>
<reference evidence="9" key="1">
    <citation type="submission" date="2014-11" db="EMBL/GenBank/DDBJ databases">
        <authorList>
            <person name="Otto D Thomas"/>
            <person name="Naeem Raeece"/>
        </authorList>
    </citation>
    <scope>NUCLEOTIDE SEQUENCE</scope>
</reference>
<dbReference type="GO" id="GO:0006526">
    <property type="term" value="P:L-arginine biosynthetic process"/>
    <property type="evidence" value="ECO:0007669"/>
    <property type="project" value="UniProtKB-UniRule"/>
</dbReference>
<dbReference type="PANTHER" id="PTHR23100:SF0">
    <property type="entry name" value="ARGININE BIOSYNTHESIS BIFUNCTIONAL PROTEIN ARGJ, MITOCHONDRIAL"/>
    <property type="match status" value="1"/>
</dbReference>
<comment type="pathway">
    <text evidence="7">Amino-acid biosynthesis; L-arginine biosynthesis; N(2)-acetyl-L-ornithine from L-glutamate: step 1/4.</text>
</comment>
<dbReference type="PANTHER" id="PTHR23100">
    <property type="entry name" value="ARGININE BIOSYNTHESIS BIFUNCTIONAL PROTEIN ARGJ"/>
    <property type="match status" value="1"/>
</dbReference>
<feature type="site" description="Cleavage; by autolysis" evidence="7">
    <location>
        <begin position="281"/>
        <end position="282"/>
    </location>
</feature>
<keyword evidence="7" id="KW-0496">Mitochondrion</keyword>
<feature type="chain" id="PRO_5005191905" description="Arginine biosynthesis bifunctional protein ArgJ, mitochondrial" evidence="8">
    <location>
        <begin position="20"/>
        <end position="460"/>
    </location>
</feature>
<comment type="catalytic activity">
    <reaction evidence="7">
        <text>L-glutamate + acetyl-CoA = N-acetyl-L-glutamate + CoA + H(+)</text>
        <dbReference type="Rhea" id="RHEA:24292"/>
        <dbReference type="ChEBI" id="CHEBI:15378"/>
        <dbReference type="ChEBI" id="CHEBI:29985"/>
        <dbReference type="ChEBI" id="CHEBI:44337"/>
        <dbReference type="ChEBI" id="CHEBI:57287"/>
        <dbReference type="ChEBI" id="CHEBI:57288"/>
        <dbReference type="EC" id="2.3.1.1"/>
    </reaction>
</comment>
<dbReference type="Gene3D" id="3.10.20.340">
    <property type="entry name" value="ArgJ beta chain, C-terminal domain"/>
    <property type="match status" value="1"/>
</dbReference>
<keyword evidence="4 7" id="KW-0068">Autocatalytic cleavage</keyword>
<dbReference type="InterPro" id="IPR002813">
    <property type="entry name" value="Arg_biosynth_ArgJ"/>
</dbReference>
<dbReference type="AlphaFoldDB" id="A0A0G4HXN6"/>
<comment type="subcellular location">
    <subcellularLocation>
        <location evidence="7">Mitochondrion matrix</location>
    </subcellularLocation>
</comment>
<feature type="chain" id="PRO_5023426089" description="Arginine biosynthesis bifunctional protein ArgJ alpha chain" evidence="7">
    <location>
        <begin position="1"/>
        <end position="281"/>
    </location>
</feature>
<evidence type="ECO:0000256" key="1">
    <source>
        <dbReference type="ARBA" id="ARBA00006774"/>
    </source>
</evidence>
<comment type="function">
    <text evidence="7">Catalyzes two activities which are involved in the cyclic version of arginine biosynthesis: the synthesis of acetylglutamate from glutamate and acetyl-CoA, and of ornithine by transacetylation between acetylornithine and glutamate.</text>
</comment>
<evidence type="ECO:0000256" key="7">
    <source>
        <dbReference type="HAMAP-Rule" id="MF_03124"/>
    </source>
</evidence>
<keyword evidence="7" id="KW-0028">Amino-acid biosynthesis</keyword>
<dbReference type="Pfam" id="PF01960">
    <property type="entry name" value="ArgJ"/>
    <property type="match status" value="1"/>
</dbReference>
<keyword evidence="8" id="KW-0732">Signal</keyword>
<dbReference type="VEuPathDB" id="CryptoDB:Cvel_33200"/>
<feature type="site" description="Involved in the stabilization of negative charge on the oxyanion by the formation of the oxyanion hole" evidence="7">
    <location>
        <position position="202"/>
    </location>
</feature>
<dbReference type="InterPro" id="IPR016117">
    <property type="entry name" value="ArgJ-like_dom_sf"/>
</dbReference>
<keyword evidence="6 7" id="KW-0012">Acyltransferase</keyword>